<dbReference type="SUPFAM" id="SSF51197">
    <property type="entry name" value="Clavaminate synthase-like"/>
    <property type="match status" value="1"/>
</dbReference>
<evidence type="ECO:0000256" key="3">
    <source>
        <dbReference type="ARBA" id="ARBA00022491"/>
    </source>
</evidence>
<dbReference type="InterPro" id="IPR003347">
    <property type="entry name" value="JmjC_dom"/>
</dbReference>
<comment type="function">
    <text evidence="12">Oxygenase that can act as both a histone lysine demethylase and a ribosomal histidine hydroxylase.</text>
</comment>
<evidence type="ECO:0000256" key="2">
    <source>
        <dbReference type="ARBA" id="ARBA00010309"/>
    </source>
</evidence>
<dbReference type="KEGG" id="mbr:MONBRDRAFT_25525"/>
<dbReference type="Proteomes" id="UP000001357">
    <property type="component" value="Unassembled WGS sequence"/>
</dbReference>
<dbReference type="PANTHER" id="PTHR13096">
    <property type="entry name" value="MINA53 MYC INDUCED NUCLEAR ANTIGEN"/>
    <property type="match status" value="1"/>
</dbReference>
<keyword evidence="7 12" id="KW-0560">Oxidoreductase</keyword>
<keyword evidence="15" id="KW-1185">Reference proteome</keyword>
<comment type="subcellular location">
    <subcellularLocation>
        <location evidence="1 12">Nucleus</location>
    </subcellularLocation>
</comment>
<dbReference type="Gene3D" id="1.10.10.1500">
    <property type="entry name" value="JmjC domain-containing ribosomal oxygenase (ROX), dimer domain"/>
    <property type="match status" value="1"/>
</dbReference>
<proteinExistence type="inferred from homology"/>
<name>A9UZN8_MONBE</name>
<evidence type="ECO:0000313" key="14">
    <source>
        <dbReference type="EMBL" id="EDQ89400.1"/>
    </source>
</evidence>
<evidence type="ECO:0000256" key="6">
    <source>
        <dbReference type="ARBA" id="ARBA00022964"/>
    </source>
</evidence>
<dbReference type="AlphaFoldDB" id="A9UZN8"/>
<dbReference type="EC" id="1.14.11.-" evidence="12"/>
<dbReference type="FunFam" id="1.10.10.1500:FF:000001">
    <property type="entry name" value="ribosomal oxygenase 1 isoform X1"/>
    <property type="match status" value="1"/>
</dbReference>
<evidence type="ECO:0000256" key="1">
    <source>
        <dbReference type="ARBA" id="ARBA00004123"/>
    </source>
</evidence>
<organism evidence="14 15">
    <name type="scientific">Monosiga brevicollis</name>
    <name type="common">Choanoflagellate</name>
    <dbReference type="NCBI Taxonomy" id="81824"/>
    <lineage>
        <taxon>Eukaryota</taxon>
        <taxon>Choanoflagellata</taxon>
        <taxon>Craspedida</taxon>
        <taxon>Salpingoecidae</taxon>
        <taxon>Monosiga</taxon>
    </lineage>
</organism>
<evidence type="ECO:0000256" key="5">
    <source>
        <dbReference type="ARBA" id="ARBA00022853"/>
    </source>
</evidence>
<dbReference type="GO" id="GO:0005506">
    <property type="term" value="F:iron ion binding"/>
    <property type="evidence" value="ECO:0007669"/>
    <property type="project" value="UniProtKB-UniRule"/>
</dbReference>
<evidence type="ECO:0000259" key="13">
    <source>
        <dbReference type="PROSITE" id="PS51184"/>
    </source>
</evidence>
<accession>A9UZN8</accession>
<dbReference type="Pfam" id="PF08007">
    <property type="entry name" value="JmjC_2"/>
    <property type="match status" value="1"/>
</dbReference>
<evidence type="ECO:0000256" key="4">
    <source>
        <dbReference type="ARBA" id="ARBA00022723"/>
    </source>
</evidence>
<keyword evidence="3" id="KW-0678">Repressor</keyword>
<dbReference type="PANTHER" id="PTHR13096:SF8">
    <property type="entry name" value="RIBOSOMAL OXYGENASE 1"/>
    <property type="match status" value="1"/>
</dbReference>
<keyword evidence="11 12" id="KW-0539">Nucleus</keyword>
<dbReference type="GO" id="GO:0032453">
    <property type="term" value="F:histone H3K4 demethylase activity"/>
    <property type="evidence" value="ECO:0000318"/>
    <property type="project" value="GO_Central"/>
</dbReference>
<dbReference type="FunFam" id="2.60.120.650:FF:000013">
    <property type="entry name" value="Ribosomal oxygenase 1"/>
    <property type="match status" value="1"/>
</dbReference>
<dbReference type="EMBL" id="CH991551">
    <property type="protein sequence ID" value="EDQ89400.1"/>
    <property type="molecule type" value="Genomic_DNA"/>
</dbReference>
<evidence type="ECO:0000256" key="8">
    <source>
        <dbReference type="ARBA" id="ARBA00023004"/>
    </source>
</evidence>
<gene>
    <name evidence="14" type="ORF">MONBRDRAFT_25525</name>
</gene>
<feature type="domain" description="JmjC" evidence="13">
    <location>
        <begin position="109"/>
        <end position="253"/>
    </location>
</feature>
<dbReference type="RefSeq" id="XP_001745976.1">
    <property type="nucleotide sequence ID" value="XM_001745924.1"/>
</dbReference>
<evidence type="ECO:0000256" key="7">
    <source>
        <dbReference type="ARBA" id="ARBA00023002"/>
    </source>
</evidence>
<dbReference type="Gene3D" id="2.60.120.650">
    <property type="entry name" value="Cupin"/>
    <property type="match status" value="1"/>
</dbReference>
<evidence type="ECO:0000256" key="12">
    <source>
        <dbReference type="RuleBase" id="RU366061"/>
    </source>
</evidence>
<keyword evidence="9 12" id="KW-0805">Transcription regulation</keyword>
<dbReference type="OMA" id="YLEYMGV"/>
<dbReference type="FunCoup" id="A9UZN8">
    <property type="interactions" value="757"/>
</dbReference>
<dbReference type="GO" id="GO:0051864">
    <property type="term" value="F:histone H3K36 demethylase activity"/>
    <property type="evidence" value="ECO:0000318"/>
    <property type="project" value="GO_Central"/>
</dbReference>
<dbReference type="PROSITE" id="PS51184">
    <property type="entry name" value="JMJC"/>
    <property type="match status" value="1"/>
</dbReference>
<evidence type="ECO:0000313" key="15">
    <source>
        <dbReference type="Proteomes" id="UP000001357"/>
    </source>
</evidence>
<dbReference type="Gene3D" id="3.90.930.40">
    <property type="match status" value="1"/>
</dbReference>
<evidence type="ECO:0000256" key="11">
    <source>
        <dbReference type="ARBA" id="ARBA00023242"/>
    </source>
</evidence>
<protein>
    <recommendedName>
        <fullName evidence="12">Bifunctional lysine-specific demethylase and histidyl-hydroxylase</fullName>
        <ecNumber evidence="12">1.14.11.-</ecNumber>
    </recommendedName>
</protein>
<keyword evidence="8 12" id="KW-0408">Iron</keyword>
<keyword evidence="10 12" id="KW-0804">Transcription</keyword>
<keyword evidence="4 12" id="KW-0479">Metal-binding</keyword>
<keyword evidence="6 12" id="KW-0223">Dioxygenase</keyword>
<comment type="cofactor">
    <cofactor evidence="12">
        <name>Fe(2+)</name>
        <dbReference type="ChEBI" id="CHEBI:29033"/>
    </cofactor>
    <text evidence="12">Binds 1 Fe(2+) ion per subunit.</text>
</comment>
<reference evidence="14 15" key="1">
    <citation type="journal article" date="2008" name="Nature">
        <title>The genome of the choanoflagellate Monosiga brevicollis and the origin of metazoans.</title>
        <authorList>
            <consortium name="JGI Sequencing"/>
            <person name="King N."/>
            <person name="Westbrook M.J."/>
            <person name="Young S.L."/>
            <person name="Kuo A."/>
            <person name="Abedin M."/>
            <person name="Chapman J."/>
            <person name="Fairclough S."/>
            <person name="Hellsten U."/>
            <person name="Isogai Y."/>
            <person name="Letunic I."/>
            <person name="Marr M."/>
            <person name="Pincus D."/>
            <person name="Putnam N."/>
            <person name="Rokas A."/>
            <person name="Wright K.J."/>
            <person name="Zuzow R."/>
            <person name="Dirks W."/>
            <person name="Good M."/>
            <person name="Goodstein D."/>
            <person name="Lemons D."/>
            <person name="Li W."/>
            <person name="Lyons J.B."/>
            <person name="Morris A."/>
            <person name="Nichols S."/>
            <person name="Richter D.J."/>
            <person name="Salamov A."/>
            <person name="Bork P."/>
            <person name="Lim W.A."/>
            <person name="Manning G."/>
            <person name="Miller W.T."/>
            <person name="McGinnis W."/>
            <person name="Shapiro H."/>
            <person name="Tjian R."/>
            <person name="Grigoriev I.V."/>
            <person name="Rokhsar D."/>
        </authorList>
    </citation>
    <scope>NUCLEOTIDE SEQUENCE [LARGE SCALE GENOMIC DNA]</scope>
    <source>
        <strain evidence="15">MX1 / ATCC 50154</strain>
    </source>
</reference>
<evidence type="ECO:0000256" key="10">
    <source>
        <dbReference type="ARBA" id="ARBA00023163"/>
    </source>
</evidence>
<dbReference type="InterPro" id="IPR039994">
    <property type="entry name" value="NO66-like"/>
</dbReference>
<evidence type="ECO:0000256" key="9">
    <source>
        <dbReference type="ARBA" id="ARBA00023015"/>
    </source>
</evidence>
<dbReference type="InterPro" id="IPR049043">
    <property type="entry name" value="WHD_RIOX1"/>
</dbReference>
<keyword evidence="5" id="KW-0156">Chromatin regulator</keyword>
<comment type="similarity">
    <text evidence="2">Belongs to the ROX family. NO66 subfamily.</text>
</comment>
<sequence>MAALQQPQPLADVAPSPVECLEWLLDPIDLKTFFSEYWETKPLLIRRKNRQRFKGLFSSQQLDDVIRSNYIKYGVNIDMARYSDGVRTTENPEGRVHANTMWALYEDGCSIRMLNPQTYAKPVWQLISTLQEYFQCMVGCNTYLTPPGAQGFAPHYDDIEALILQLEGSKRWRLYNNPTGERLPRTSSRNFDQSELSEPILDVVLQPGDFLYFPRGMAHQAVSTPDEHSLHITLSTYQLFDWAEYFKKLVPAALDYAIAEDAEFREGLPLQALNHVGLLHSETEGDNQRKRFMDKAKHLFQKLIDVAPYDSAADAVAVDFLHASMPSYLTSEELALTSRQKQLAARSNPVELSSPALAPSDWIRLIRPSMCRLVADSPEIVLLYHNQDNAMVWHEEEPQSLEFPVDFAPALEQLLLAQDFVRVDRLPELDEA</sequence>
<dbReference type="GeneID" id="5891114"/>
<dbReference type="Pfam" id="PF21233">
    <property type="entry name" value="WHD_RIOX1"/>
    <property type="match status" value="1"/>
</dbReference>
<dbReference type="InParanoid" id="A9UZN8"/>
<dbReference type="eggNOG" id="KOG3706">
    <property type="taxonomic scope" value="Eukaryota"/>
</dbReference>
<dbReference type="GO" id="GO:0005730">
    <property type="term" value="C:nucleolus"/>
    <property type="evidence" value="ECO:0000318"/>
    <property type="project" value="GO_Central"/>
</dbReference>